<evidence type="ECO:0000256" key="1">
    <source>
        <dbReference type="SAM" id="SignalP"/>
    </source>
</evidence>
<dbReference type="Proteomes" id="UP000002669">
    <property type="component" value="Unassembled WGS sequence"/>
</dbReference>
<feature type="signal peptide" evidence="1">
    <location>
        <begin position="1"/>
        <end position="21"/>
    </location>
</feature>
<organism evidence="3">
    <name type="scientific">Arthroderma gypseum (strain ATCC MYA-4604 / CBS 118893)</name>
    <name type="common">Microsporum gypseum</name>
    <dbReference type="NCBI Taxonomy" id="535722"/>
    <lineage>
        <taxon>Eukaryota</taxon>
        <taxon>Fungi</taxon>
        <taxon>Dikarya</taxon>
        <taxon>Ascomycota</taxon>
        <taxon>Pezizomycotina</taxon>
        <taxon>Eurotiomycetes</taxon>
        <taxon>Eurotiomycetidae</taxon>
        <taxon>Onygenales</taxon>
        <taxon>Arthrodermataceae</taxon>
        <taxon>Nannizzia</taxon>
    </lineage>
</organism>
<proteinExistence type="predicted"/>
<sequence length="144" mass="16510">MDSYLCLFLAVWFLRVAGVIAANDDPCAVDQYFQKCVNPKARGSVSFEFKPLFPKALDFVYAFDSETQEEADKQYVPEGSTPAPDSKVAFWLEYPEVNLNPTAHAGDIYASVDEREFHRRPQWRQQWLRWPLGSPVFQKPSSVV</sequence>
<dbReference type="EMBL" id="DS989823">
    <property type="protein sequence ID" value="EFQ99277.1"/>
    <property type="molecule type" value="Genomic_DNA"/>
</dbReference>
<dbReference type="OrthoDB" id="4524870at2759"/>
<dbReference type="GeneID" id="10030061"/>
<dbReference type="eggNOG" id="ENOG502RN84">
    <property type="taxonomic scope" value="Eukaryota"/>
</dbReference>
<protein>
    <submittedName>
        <fullName evidence="2">Uncharacterized protein</fullName>
    </submittedName>
</protein>
<keyword evidence="1" id="KW-0732">Signal</keyword>
<name>E4UQV1_ARTGP</name>
<feature type="chain" id="PRO_5003189040" evidence="1">
    <location>
        <begin position="22"/>
        <end position="144"/>
    </location>
</feature>
<gene>
    <name evidence="2" type="ORF">MGYG_02290</name>
</gene>
<dbReference type="InParanoid" id="E4UQV1"/>
<evidence type="ECO:0000313" key="2">
    <source>
        <dbReference type="EMBL" id="EFQ99277.1"/>
    </source>
</evidence>
<accession>E4UQV1</accession>
<dbReference type="AlphaFoldDB" id="E4UQV1"/>
<keyword evidence="3" id="KW-1185">Reference proteome</keyword>
<evidence type="ECO:0000313" key="3">
    <source>
        <dbReference type="Proteomes" id="UP000002669"/>
    </source>
</evidence>
<reference evidence="3" key="1">
    <citation type="journal article" date="2012" name="MBio">
        <title>Comparative genome analysis of Trichophyton rubrum and related dermatophytes reveals candidate genes involved in infection.</title>
        <authorList>
            <person name="Martinez D.A."/>
            <person name="Oliver B.G."/>
            <person name="Graeser Y."/>
            <person name="Goldberg J.M."/>
            <person name="Li W."/>
            <person name="Martinez-Rossi N.M."/>
            <person name="Monod M."/>
            <person name="Shelest E."/>
            <person name="Barton R.C."/>
            <person name="Birch E."/>
            <person name="Brakhage A.A."/>
            <person name="Chen Z."/>
            <person name="Gurr S.J."/>
            <person name="Heiman D."/>
            <person name="Heitman J."/>
            <person name="Kosti I."/>
            <person name="Rossi A."/>
            <person name="Saif S."/>
            <person name="Samalova M."/>
            <person name="Saunders C.W."/>
            <person name="Shea T."/>
            <person name="Summerbell R.C."/>
            <person name="Xu J."/>
            <person name="Young S."/>
            <person name="Zeng Q."/>
            <person name="Birren B.W."/>
            <person name="Cuomo C.A."/>
            <person name="White T.C."/>
        </authorList>
    </citation>
    <scope>NUCLEOTIDE SEQUENCE [LARGE SCALE GENOMIC DNA]</scope>
    <source>
        <strain evidence="3">ATCC MYA-4604 / CBS 118893</strain>
    </source>
</reference>
<dbReference type="VEuPathDB" id="FungiDB:MGYG_02290"/>
<dbReference type="HOGENOM" id="CLU_1795988_0_0_1"/>
<dbReference type="RefSeq" id="XP_003174760.1">
    <property type="nucleotide sequence ID" value="XM_003174712.1"/>
</dbReference>